<keyword evidence="2" id="KW-1133">Transmembrane helix</keyword>
<dbReference type="RefSeq" id="WP_167700917.1">
    <property type="nucleotide sequence ID" value="NZ_CP118175.1"/>
</dbReference>
<sequence>MNQPKLGVSLEPIKKANYPMIVMIILLVMIGSYYLMHQSKSPTTENSEVTIELESNEASQKTPQDENAS</sequence>
<evidence type="ECO:0000313" key="4">
    <source>
        <dbReference type="Proteomes" id="UP000711995"/>
    </source>
</evidence>
<dbReference type="Proteomes" id="UP000711995">
    <property type="component" value="Unassembled WGS sequence"/>
</dbReference>
<gene>
    <name evidence="3" type="ORF">HCT14_07255</name>
</gene>
<proteinExistence type="predicted"/>
<dbReference type="AlphaFoldDB" id="A0A968GF44"/>
<evidence type="ECO:0000256" key="1">
    <source>
        <dbReference type="SAM" id="MobiDB-lite"/>
    </source>
</evidence>
<feature type="transmembrane region" description="Helical" evidence="2">
    <location>
        <begin position="16"/>
        <end position="36"/>
    </location>
</feature>
<feature type="region of interest" description="Disordered" evidence="1">
    <location>
        <begin position="44"/>
        <end position="69"/>
    </location>
</feature>
<keyword evidence="4" id="KW-1185">Reference proteome</keyword>
<organism evidence="3 4">
    <name type="scientific">Entomospira entomophila</name>
    <dbReference type="NCBI Taxonomy" id="2719988"/>
    <lineage>
        <taxon>Bacteria</taxon>
        <taxon>Pseudomonadati</taxon>
        <taxon>Spirochaetota</taxon>
        <taxon>Spirochaetia</taxon>
        <taxon>Spirochaetales</taxon>
        <taxon>Spirochaetaceae</taxon>
        <taxon>Entomospira</taxon>
    </lineage>
</organism>
<protein>
    <submittedName>
        <fullName evidence="3">Uncharacterized protein</fullName>
    </submittedName>
</protein>
<accession>A0A968GF44</accession>
<keyword evidence="2" id="KW-0812">Transmembrane</keyword>
<name>A0A968GF44_9SPIO</name>
<comment type="caution">
    <text evidence="3">The sequence shown here is derived from an EMBL/GenBank/DDBJ whole genome shotgun (WGS) entry which is preliminary data.</text>
</comment>
<evidence type="ECO:0000256" key="2">
    <source>
        <dbReference type="SAM" id="Phobius"/>
    </source>
</evidence>
<dbReference type="EMBL" id="JAATLJ010000002">
    <property type="protein sequence ID" value="NIZ41299.1"/>
    <property type="molecule type" value="Genomic_DNA"/>
</dbReference>
<feature type="compositionally biased region" description="Polar residues" evidence="1">
    <location>
        <begin position="56"/>
        <end position="69"/>
    </location>
</feature>
<keyword evidence="2" id="KW-0472">Membrane</keyword>
<evidence type="ECO:0000313" key="3">
    <source>
        <dbReference type="EMBL" id="NIZ41299.1"/>
    </source>
</evidence>
<reference evidence="3 4" key="1">
    <citation type="submission" date="2020-03" db="EMBL/GenBank/DDBJ databases">
        <title>Spirochaetal bacteria isolated from arthropods constitute a novel genus Entomospira genus novum within the order Spirochaetales.</title>
        <authorList>
            <person name="Grana-Miraglia L."/>
            <person name="Sikutova S."/>
            <person name="Fingerle V."/>
            <person name="Sing A."/>
            <person name="Castillo-Ramirez S."/>
            <person name="Margos G."/>
            <person name="Rudolf I."/>
        </authorList>
    </citation>
    <scope>NUCLEOTIDE SEQUENCE [LARGE SCALE GENOMIC DNA]</scope>
    <source>
        <strain evidence="3 4">BR193</strain>
    </source>
</reference>